<keyword evidence="2" id="KW-1185">Reference proteome</keyword>
<sequence length="55" mass="6052">MPYGFKDSAPLPQNISSGTWRRTLEGVCLISGRHLVSPSVTCSAFWTLDSNLVRV</sequence>
<name>A0A067N1G6_BOTB1</name>
<dbReference type="InParanoid" id="A0A067N1G6"/>
<dbReference type="Proteomes" id="UP000027195">
    <property type="component" value="Unassembled WGS sequence"/>
</dbReference>
<accession>A0A067N1G6</accession>
<dbReference type="EMBL" id="KL198022">
    <property type="protein sequence ID" value="KDQ17992.1"/>
    <property type="molecule type" value="Genomic_DNA"/>
</dbReference>
<dbReference type="AlphaFoldDB" id="A0A067N1G6"/>
<dbReference type="HOGENOM" id="CLU_3032041_0_0_1"/>
<gene>
    <name evidence="1" type="ORF">BOTBODRAFT_29305</name>
</gene>
<organism evidence="1 2">
    <name type="scientific">Botryobasidium botryosum (strain FD-172 SS1)</name>
    <dbReference type="NCBI Taxonomy" id="930990"/>
    <lineage>
        <taxon>Eukaryota</taxon>
        <taxon>Fungi</taxon>
        <taxon>Dikarya</taxon>
        <taxon>Basidiomycota</taxon>
        <taxon>Agaricomycotina</taxon>
        <taxon>Agaricomycetes</taxon>
        <taxon>Cantharellales</taxon>
        <taxon>Botryobasidiaceae</taxon>
        <taxon>Botryobasidium</taxon>
    </lineage>
</organism>
<evidence type="ECO:0000313" key="1">
    <source>
        <dbReference type="EMBL" id="KDQ17992.1"/>
    </source>
</evidence>
<evidence type="ECO:0000313" key="2">
    <source>
        <dbReference type="Proteomes" id="UP000027195"/>
    </source>
</evidence>
<proteinExistence type="predicted"/>
<reference evidence="2" key="1">
    <citation type="journal article" date="2014" name="Proc. Natl. Acad. Sci. U.S.A.">
        <title>Extensive sampling of basidiomycete genomes demonstrates inadequacy of the white-rot/brown-rot paradigm for wood decay fungi.</title>
        <authorList>
            <person name="Riley R."/>
            <person name="Salamov A.A."/>
            <person name="Brown D.W."/>
            <person name="Nagy L.G."/>
            <person name="Floudas D."/>
            <person name="Held B.W."/>
            <person name="Levasseur A."/>
            <person name="Lombard V."/>
            <person name="Morin E."/>
            <person name="Otillar R."/>
            <person name="Lindquist E.A."/>
            <person name="Sun H."/>
            <person name="LaButti K.M."/>
            <person name="Schmutz J."/>
            <person name="Jabbour D."/>
            <person name="Luo H."/>
            <person name="Baker S.E."/>
            <person name="Pisabarro A.G."/>
            <person name="Walton J.D."/>
            <person name="Blanchette R.A."/>
            <person name="Henrissat B."/>
            <person name="Martin F."/>
            <person name="Cullen D."/>
            <person name="Hibbett D.S."/>
            <person name="Grigoriev I.V."/>
        </authorList>
    </citation>
    <scope>NUCLEOTIDE SEQUENCE [LARGE SCALE GENOMIC DNA]</scope>
    <source>
        <strain evidence="2">FD-172 SS1</strain>
    </source>
</reference>
<protein>
    <submittedName>
        <fullName evidence="1">Uncharacterized protein</fullName>
    </submittedName>
</protein>